<dbReference type="KEGG" id="cari:FNU76_00490"/>
<protein>
    <submittedName>
        <fullName evidence="2">Uncharacterized protein</fullName>
    </submittedName>
</protein>
<keyword evidence="1" id="KW-1133">Transmembrane helix</keyword>
<gene>
    <name evidence="2" type="ORF">FNU76_00490</name>
</gene>
<dbReference type="RefSeq" id="WP_143855869.1">
    <property type="nucleotide sequence ID" value="NZ_CP041730.1"/>
</dbReference>
<sequence length="303" mass="34347">MKNHIITNLKTIISSVVMLLLGILLLVISEVIIFPADYTWIKPVVSNLGGLLVATLSIALMWELFSKRSFLNEILEKTGLADEIKLSGLIGISTNPVKGPDFSKLIKSAERLDIFVCYANTWRATHEEDLKFLAKKKGCRIRLIIPNPDNAEIMKDLTRRFDAPSEQQMSERIKSAISEYKSLFAAVNNSTLDFSIWIHDENPVTSFYRFDRIAVLTLYKHARGRGNVPTLISDRDGSLYNYVESEIDAMIKGGMTNRHWQKKYIHSFSSSWPILGYTFRFTLAFVDSVYQIFATSLLGKPAP</sequence>
<name>A0A516S9W5_9NEIS</name>
<evidence type="ECO:0000256" key="1">
    <source>
        <dbReference type="SAM" id="Phobius"/>
    </source>
</evidence>
<dbReference type="EMBL" id="CP041730">
    <property type="protein sequence ID" value="QDQ24944.1"/>
    <property type="molecule type" value="Genomic_DNA"/>
</dbReference>
<reference evidence="3" key="1">
    <citation type="submission" date="2019-07" db="EMBL/GenBank/DDBJ databases">
        <title>Chitinimonas sp. nov., isolated from Ny-Alesund, arctica soil.</title>
        <authorList>
            <person name="Xu Q."/>
            <person name="Peng F."/>
        </authorList>
    </citation>
    <scope>NUCLEOTIDE SEQUENCE [LARGE SCALE GENOMIC DNA]</scope>
    <source>
        <strain evidence="3">R3-44</strain>
    </source>
</reference>
<proteinExistence type="predicted"/>
<keyword evidence="3" id="KW-1185">Reference proteome</keyword>
<keyword evidence="1" id="KW-0472">Membrane</keyword>
<feature type="transmembrane region" description="Helical" evidence="1">
    <location>
        <begin position="12"/>
        <end position="34"/>
    </location>
</feature>
<evidence type="ECO:0000313" key="2">
    <source>
        <dbReference type="EMBL" id="QDQ24944.1"/>
    </source>
</evidence>
<feature type="transmembrane region" description="Helical" evidence="1">
    <location>
        <begin position="40"/>
        <end position="62"/>
    </location>
</feature>
<organism evidence="2 3">
    <name type="scientific">Chitinimonas arctica</name>
    <dbReference type="NCBI Taxonomy" id="2594795"/>
    <lineage>
        <taxon>Bacteria</taxon>
        <taxon>Pseudomonadati</taxon>
        <taxon>Pseudomonadota</taxon>
        <taxon>Betaproteobacteria</taxon>
        <taxon>Neisseriales</taxon>
        <taxon>Chitinibacteraceae</taxon>
        <taxon>Chitinimonas</taxon>
    </lineage>
</organism>
<dbReference type="Proteomes" id="UP000317550">
    <property type="component" value="Chromosome"/>
</dbReference>
<accession>A0A516S9W5</accession>
<keyword evidence="1" id="KW-0812">Transmembrane</keyword>
<evidence type="ECO:0000313" key="3">
    <source>
        <dbReference type="Proteomes" id="UP000317550"/>
    </source>
</evidence>
<dbReference type="AlphaFoldDB" id="A0A516S9W5"/>
<dbReference type="OrthoDB" id="7064944at2"/>